<reference evidence="3" key="1">
    <citation type="submission" date="2021-01" db="EMBL/GenBank/DDBJ databases">
        <title>Modified the classification status of verrucomicrobia.</title>
        <authorList>
            <person name="Feng X."/>
        </authorList>
    </citation>
    <scope>NUCLEOTIDE SEQUENCE</scope>
    <source>
        <strain evidence="3">KCTC 13126</strain>
    </source>
</reference>
<dbReference type="Pfam" id="PF00657">
    <property type="entry name" value="Lipase_GDSL"/>
    <property type="match status" value="1"/>
</dbReference>
<dbReference type="InterPro" id="IPR052940">
    <property type="entry name" value="Carb_Esterase_6"/>
</dbReference>
<dbReference type="RefSeq" id="WP_200353662.1">
    <property type="nucleotide sequence ID" value="NZ_JAENIL010000002.1"/>
</dbReference>
<dbReference type="InterPro" id="IPR005181">
    <property type="entry name" value="SASA"/>
</dbReference>
<dbReference type="AlphaFoldDB" id="A0A934RUN4"/>
<protein>
    <recommendedName>
        <fullName evidence="2">Sialate O-acetylesterase domain-containing protein</fullName>
    </recommendedName>
</protein>
<gene>
    <name evidence="3" type="ORF">JIN87_01125</name>
</gene>
<dbReference type="Gene3D" id="3.40.50.1110">
    <property type="entry name" value="SGNH hydrolase"/>
    <property type="match status" value="2"/>
</dbReference>
<evidence type="ECO:0000313" key="3">
    <source>
        <dbReference type="EMBL" id="MBK1875444.1"/>
    </source>
</evidence>
<accession>A0A934RUN4</accession>
<dbReference type="Proteomes" id="UP000617628">
    <property type="component" value="Unassembled WGS sequence"/>
</dbReference>
<dbReference type="PANTHER" id="PTHR31988:SF19">
    <property type="entry name" value="9-O-ACETYL-N-ACETYLNEURAMINIC ACID DEACETYLASE-RELATED"/>
    <property type="match status" value="1"/>
</dbReference>
<feature type="domain" description="Sialate O-acetylesterase" evidence="2">
    <location>
        <begin position="19"/>
        <end position="259"/>
    </location>
</feature>
<dbReference type="InterPro" id="IPR036514">
    <property type="entry name" value="SGNH_hydro_sf"/>
</dbReference>
<dbReference type="SUPFAM" id="SSF52266">
    <property type="entry name" value="SGNH hydrolase"/>
    <property type="match status" value="2"/>
</dbReference>
<dbReference type="Pfam" id="PF03629">
    <property type="entry name" value="SASA"/>
    <property type="match status" value="1"/>
</dbReference>
<keyword evidence="4" id="KW-1185">Reference proteome</keyword>
<comment type="caution">
    <text evidence="3">The sequence shown here is derived from an EMBL/GenBank/DDBJ whole genome shotgun (WGS) entry which is preliminary data.</text>
</comment>
<evidence type="ECO:0000256" key="1">
    <source>
        <dbReference type="ARBA" id="ARBA00022801"/>
    </source>
</evidence>
<dbReference type="InterPro" id="IPR001087">
    <property type="entry name" value="GDSL"/>
</dbReference>
<evidence type="ECO:0000313" key="4">
    <source>
        <dbReference type="Proteomes" id="UP000617628"/>
    </source>
</evidence>
<organism evidence="3 4">
    <name type="scientific">Pelagicoccus mobilis</name>
    <dbReference type="NCBI Taxonomy" id="415221"/>
    <lineage>
        <taxon>Bacteria</taxon>
        <taxon>Pseudomonadati</taxon>
        <taxon>Verrucomicrobiota</taxon>
        <taxon>Opitutia</taxon>
        <taxon>Puniceicoccales</taxon>
        <taxon>Pelagicoccaceae</taxon>
        <taxon>Pelagicoccus</taxon>
    </lineage>
</organism>
<sequence length="530" mass="58025">MACLLFFVVHLGAESEGVTRVFLLGGQSNMVGQGLSSDLPSPYDAAQDDVMFWNSGWVPLSYGFGNKNDHFGPEVSFGRAIKDALPGDSIYLVKYGSNGKALYNDFKPGTGGNYIEMMDTFKAALTDLDEAGVEYEISGMLWMQGESDAYESQASAYEANLVNFIEVVREELNTPDMPFIIARVLDYFGGIVPPEIGEQTDPTQATIVRAAQVRVAENTPFVSWFDTDDYEVADPESNPGHYGAQGLLDMGKDFASALLEFSQTEERAENHWNQLFAFGDSFSDSGAGYVDGNGPTAIVYAARELGIPFTFATDPDAGNKGLNYAVSGARTGEGERRQVKDVILEYGMQNQVSDFAVGVQSGAISFDPERTLFFLAGGLNDRRLETVDTVNNVTLLVRRLHAVGARRFFIAVLPTEIASFNEVATRLNPELSALPAVLEEEFPDATIQSSRWGEFFDKVKLKAASYGIMNTADACAGRAIFDQDTTPRGDAESYYFYHSNHPSTAVHRHVGRMLAREFRAAVDSVEFIGQ</sequence>
<dbReference type="PANTHER" id="PTHR31988">
    <property type="entry name" value="ESTERASE, PUTATIVE (DUF303)-RELATED"/>
    <property type="match status" value="1"/>
</dbReference>
<dbReference type="GO" id="GO:0016788">
    <property type="term" value="F:hydrolase activity, acting on ester bonds"/>
    <property type="evidence" value="ECO:0007669"/>
    <property type="project" value="InterPro"/>
</dbReference>
<proteinExistence type="predicted"/>
<evidence type="ECO:0000259" key="2">
    <source>
        <dbReference type="Pfam" id="PF03629"/>
    </source>
</evidence>
<dbReference type="EMBL" id="JAENIL010000002">
    <property type="protein sequence ID" value="MBK1875444.1"/>
    <property type="molecule type" value="Genomic_DNA"/>
</dbReference>
<name>A0A934RUN4_9BACT</name>
<keyword evidence="1" id="KW-0378">Hydrolase</keyword>